<sequence>MARSDREGRMTRQAEAAESADELFRDERLAAEAAEIEDLIAKAHGDPRAAIGALLVQLAEVERARLEADRAASLGYRRGLQPERPAEAQR</sequence>
<feature type="compositionally biased region" description="Basic and acidic residues" evidence="1">
    <location>
        <begin position="1"/>
        <end position="12"/>
    </location>
</feature>
<evidence type="ECO:0000256" key="1">
    <source>
        <dbReference type="SAM" id="MobiDB-lite"/>
    </source>
</evidence>
<name>A0A9W6JI55_9HYPH</name>
<organism evidence="2 3">
    <name type="scientific">Methylopila jiangsuensis</name>
    <dbReference type="NCBI Taxonomy" id="586230"/>
    <lineage>
        <taxon>Bacteria</taxon>
        <taxon>Pseudomonadati</taxon>
        <taxon>Pseudomonadota</taxon>
        <taxon>Alphaproteobacteria</taxon>
        <taxon>Hyphomicrobiales</taxon>
        <taxon>Methylopilaceae</taxon>
        <taxon>Methylopila</taxon>
    </lineage>
</organism>
<proteinExistence type="predicted"/>
<dbReference type="Proteomes" id="UP001143364">
    <property type="component" value="Unassembled WGS sequence"/>
</dbReference>
<reference evidence="2" key="2">
    <citation type="submission" date="2023-01" db="EMBL/GenBank/DDBJ databases">
        <authorList>
            <person name="Sun Q."/>
            <person name="Evtushenko L."/>
        </authorList>
    </citation>
    <scope>NUCLEOTIDE SEQUENCE</scope>
    <source>
        <strain evidence="2">VKM B-2555</strain>
    </source>
</reference>
<feature type="region of interest" description="Disordered" evidence="1">
    <location>
        <begin position="1"/>
        <end position="23"/>
    </location>
</feature>
<comment type="caution">
    <text evidence="2">The sequence shown here is derived from an EMBL/GenBank/DDBJ whole genome shotgun (WGS) entry which is preliminary data.</text>
</comment>
<accession>A0A9W6JI55</accession>
<gene>
    <name evidence="2" type="ORF">GCM10008171_33290</name>
</gene>
<protein>
    <submittedName>
        <fullName evidence="2">Uncharacterized protein</fullName>
    </submittedName>
</protein>
<keyword evidence="3" id="KW-1185">Reference proteome</keyword>
<dbReference type="EMBL" id="BSFK01000016">
    <property type="protein sequence ID" value="GLK78075.1"/>
    <property type="molecule type" value="Genomic_DNA"/>
</dbReference>
<dbReference type="AlphaFoldDB" id="A0A9W6JI55"/>
<evidence type="ECO:0000313" key="3">
    <source>
        <dbReference type="Proteomes" id="UP001143364"/>
    </source>
</evidence>
<reference evidence="2" key="1">
    <citation type="journal article" date="2014" name="Int. J. Syst. Evol. Microbiol.">
        <title>Complete genome sequence of Corynebacterium casei LMG S-19264T (=DSM 44701T), isolated from a smear-ripened cheese.</title>
        <authorList>
            <consortium name="US DOE Joint Genome Institute (JGI-PGF)"/>
            <person name="Walter F."/>
            <person name="Albersmeier A."/>
            <person name="Kalinowski J."/>
            <person name="Ruckert C."/>
        </authorList>
    </citation>
    <scope>NUCLEOTIDE SEQUENCE</scope>
    <source>
        <strain evidence="2">VKM B-2555</strain>
    </source>
</reference>
<evidence type="ECO:0000313" key="2">
    <source>
        <dbReference type="EMBL" id="GLK78075.1"/>
    </source>
</evidence>